<feature type="compositionally biased region" description="Basic and acidic residues" evidence="3">
    <location>
        <begin position="220"/>
        <end position="232"/>
    </location>
</feature>
<dbReference type="SMART" id="SM00088">
    <property type="entry name" value="PINT"/>
    <property type="match status" value="1"/>
</dbReference>
<evidence type="ECO:0000259" key="4">
    <source>
        <dbReference type="PROSITE" id="PS50250"/>
    </source>
</evidence>
<keyword evidence="6" id="KW-1185">Reference proteome</keyword>
<dbReference type="PROSITE" id="PS50250">
    <property type="entry name" value="PCI"/>
    <property type="match status" value="1"/>
</dbReference>
<dbReference type="InterPro" id="IPR000717">
    <property type="entry name" value="PCI_dom"/>
</dbReference>
<sequence>MAEAVLASSTSAHLEPFLLLSKNAKGAACVQLIQDALSAPGVYVFSELLEMPTVQELSQNPEQEPYVNLLRLFAYGTYQDYRANAASLPPLNDAQLKKLKHLSIVTLSGDNRTLNYDLLLQYLDIPNVRELEDLIIDAIYQDLIRGKLDQQKKCLDVEYAMGRDLRPGQADRILVVLGAWARTSETILTNIDEKIGHITQWNAMHAREQEEYEKLIEQTKKEVREKGAEKHNRPAPPDFSDFGEYAEEGGRKAGKRSSKGRYGGPSRR</sequence>
<dbReference type="EMBL" id="KQ257452">
    <property type="protein sequence ID" value="KND03258.1"/>
    <property type="molecule type" value="Genomic_DNA"/>
</dbReference>
<keyword evidence="2" id="KW-0736">Signalosome</keyword>
<dbReference type="FunCoup" id="A0A0L0HQC3">
    <property type="interactions" value="93"/>
</dbReference>
<organism evidence="5 6">
    <name type="scientific">Spizellomyces punctatus (strain DAOM BR117)</name>
    <dbReference type="NCBI Taxonomy" id="645134"/>
    <lineage>
        <taxon>Eukaryota</taxon>
        <taxon>Fungi</taxon>
        <taxon>Fungi incertae sedis</taxon>
        <taxon>Chytridiomycota</taxon>
        <taxon>Chytridiomycota incertae sedis</taxon>
        <taxon>Chytridiomycetes</taxon>
        <taxon>Spizellomycetales</taxon>
        <taxon>Spizellomycetaceae</taxon>
        <taxon>Spizellomyces</taxon>
    </lineage>
</organism>
<comment type="similarity">
    <text evidence="1">Belongs to the CSN7/EIF3M family. CSN7 subfamily.</text>
</comment>
<dbReference type="VEuPathDB" id="FungiDB:SPPG_02310"/>
<dbReference type="eggNOG" id="KOG3250">
    <property type="taxonomic scope" value="Eukaryota"/>
</dbReference>
<evidence type="ECO:0000313" key="5">
    <source>
        <dbReference type="EMBL" id="KND03258.1"/>
    </source>
</evidence>
<evidence type="ECO:0000256" key="2">
    <source>
        <dbReference type="ARBA" id="ARBA00022790"/>
    </source>
</evidence>
<dbReference type="Pfam" id="PF22061">
    <property type="entry name" value="CSN7_HB_subdom"/>
    <property type="match status" value="1"/>
</dbReference>
<gene>
    <name evidence="5" type="ORF">SPPG_02310</name>
</gene>
<evidence type="ECO:0000256" key="1">
    <source>
        <dbReference type="ARBA" id="ARBA00008482"/>
    </source>
</evidence>
<dbReference type="InParanoid" id="A0A0L0HQC3"/>
<dbReference type="PANTHER" id="PTHR15350:SF5">
    <property type="entry name" value="COP9 SIGNALOSOME COMPLEX SUBUNIT 7"/>
    <property type="match status" value="1"/>
</dbReference>
<dbReference type="InterPro" id="IPR045237">
    <property type="entry name" value="COPS7/eIF3m"/>
</dbReference>
<dbReference type="Proteomes" id="UP000053201">
    <property type="component" value="Unassembled WGS sequence"/>
</dbReference>
<dbReference type="GeneID" id="27685904"/>
<accession>A0A0L0HQC3</accession>
<proteinExistence type="inferred from homology"/>
<dbReference type="PANTHER" id="PTHR15350">
    <property type="entry name" value="COP9 SIGNALOSOME COMPLEX SUBUNIT 7/DENDRITIC CELL PROTEIN GA17"/>
    <property type="match status" value="1"/>
</dbReference>
<feature type="domain" description="PCI" evidence="4">
    <location>
        <begin position="1"/>
        <end position="162"/>
    </location>
</feature>
<dbReference type="OMA" id="GTYKQFR"/>
<evidence type="ECO:0000313" key="6">
    <source>
        <dbReference type="Proteomes" id="UP000053201"/>
    </source>
</evidence>
<protein>
    <recommendedName>
        <fullName evidence="4">PCI domain-containing protein</fullName>
    </recommendedName>
</protein>
<evidence type="ECO:0000256" key="3">
    <source>
        <dbReference type="SAM" id="MobiDB-lite"/>
    </source>
</evidence>
<feature type="region of interest" description="Disordered" evidence="3">
    <location>
        <begin position="220"/>
        <end position="268"/>
    </location>
</feature>
<name>A0A0L0HQC3_SPIPD</name>
<dbReference type="Pfam" id="PF01399">
    <property type="entry name" value="PCI"/>
    <property type="match status" value="1"/>
</dbReference>
<dbReference type="GO" id="GO:0008180">
    <property type="term" value="C:COP9 signalosome"/>
    <property type="evidence" value="ECO:0007669"/>
    <property type="project" value="UniProtKB-KW"/>
</dbReference>
<dbReference type="OrthoDB" id="10265275at2759"/>
<dbReference type="AlphaFoldDB" id="A0A0L0HQC3"/>
<reference evidence="5 6" key="1">
    <citation type="submission" date="2009-08" db="EMBL/GenBank/DDBJ databases">
        <title>The Genome Sequence of Spizellomyces punctatus strain DAOM BR117.</title>
        <authorList>
            <consortium name="The Broad Institute Genome Sequencing Platform"/>
            <person name="Russ C."/>
            <person name="Cuomo C."/>
            <person name="Shea T."/>
            <person name="Young S.K."/>
            <person name="Zeng Q."/>
            <person name="Koehrsen M."/>
            <person name="Haas B."/>
            <person name="Borodovsky M."/>
            <person name="Guigo R."/>
            <person name="Alvarado L."/>
            <person name="Berlin A."/>
            <person name="Bochicchio J."/>
            <person name="Borenstein D."/>
            <person name="Chapman S."/>
            <person name="Chen Z."/>
            <person name="Engels R."/>
            <person name="Freedman E."/>
            <person name="Gellesch M."/>
            <person name="Goldberg J."/>
            <person name="Griggs A."/>
            <person name="Gujja S."/>
            <person name="Heiman D."/>
            <person name="Hepburn T."/>
            <person name="Howarth C."/>
            <person name="Jen D."/>
            <person name="Larson L."/>
            <person name="Lewis B."/>
            <person name="Mehta T."/>
            <person name="Park D."/>
            <person name="Pearson M."/>
            <person name="Roberts A."/>
            <person name="Saif S."/>
            <person name="Shenoy N."/>
            <person name="Sisk P."/>
            <person name="Stolte C."/>
            <person name="Sykes S."/>
            <person name="Thomson T."/>
            <person name="Walk T."/>
            <person name="White J."/>
            <person name="Yandava C."/>
            <person name="Burger G."/>
            <person name="Gray M.W."/>
            <person name="Holland P.W.H."/>
            <person name="King N."/>
            <person name="Lang F.B.F."/>
            <person name="Roger A.J."/>
            <person name="Ruiz-Trillo I."/>
            <person name="Lander E."/>
            <person name="Nusbaum C."/>
        </authorList>
    </citation>
    <scope>NUCLEOTIDE SEQUENCE [LARGE SCALE GENOMIC DNA]</scope>
    <source>
        <strain evidence="5 6">DAOM BR117</strain>
    </source>
</reference>
<dbReference type="RefSeq" id="XP_016611297.1">
    <property type="nucleotide sequence ID" value="XM_016750601.1"/>
</dbReference>
<dbReference type="STRING" id="645134.A0A0L0HQC3"/>